<comment type="catalytic activity">
    <reaction evidence="5">
        <text>O-phospho-L-tyrosyl-[protein] + H2O = L-tyrosyl-[protein] + phosphate</text>
        <dbReference type="Rhea" id="RHEA:10684"/>
        <dbReference type="Rhea" id="RHEA-COMP:10136"/>
        <dbReference type="Rhea" id="RHEA-COMP:20101"/>
        <dbReference type="ChEBI" id="CHEBI:15377"/>
        <dbReference type="ChEBI" id="CHEBI:43474"/>
        <dbReference type="ChEBI" id="CHEBI:46858"/>
        <dbReference type="ChEBI" id="CHEBI:61978"/>
        <dbReference type="EC" id="3.1.3.48"/>
    </reaction>
</comment>
<dbReference type="Gene3D" id="3.40.50.2300">
    <property type="match status" value="1"/>
</dbReference>
<dbReference type="PANTHER" id="PTHR11717:SF7">
    <property type="entry name" value="LOW MOLECULAR WEIGHT PHOSPHOTYROSINE PROTEIN PHOSPHATASE"/>
    <property type="match status" value="1"/>
</dbReference>
<dbReference type="OrthoDB" id="9784339at2"/>
<dbReference type="SMART" id="SM00226">
    <property type="entry name" value="LMWPc"/>
    <property type="match status" value="1"/>
</dbReference>
<comment type="caution">
    <text evidence="8">The sequence shown here is derived from an EMBL/GenBank/DDBJ whole genome shotgun (WGS) entry which is preliminary data.</text>
</comment>
<evidence type="ECO:0000256" key="6">
    <source>
        <dbReference type="PIRSR" id="PIRSR617867-1"/>
    </source>
</evidence>
<feature type="active site" description="Nucleophile" evidence="6">
    <location>
        <position position="7"/>
    </location>
</feature>
<dbReference type="EMBL" id="JQBP01000001">
    <property type="protein sequence ID" value="KRN75549.1"/>
    <property type="molecule type" value="Genomic_DNA"/>
</dbReference>
<evidence type="ECO:0000313" key="9">
    <source>
        <dbReference type="Proteomes" id="UP000051655"/>
    </source>
</evidence>
<dbReference type="RefSeq" id="WP_057753197.1">
    <property type="nucleotide sequence ID" value="NZ_JQBP01000001.1"/>
</dbReference>
<dbReference type="GO" id="GO:0004725">
    <property type="term" value="F:protein tyrosine phosphatase activity"/>
    <property type="evidence" value="ECO:0007669"/>
    <property type="project" value="UniProtKB-EC"/>
</dbReference>
<dbReference type="EC" id="3.1.3.48" evidence="2"/>
<keyword evidence="3" id="KW-0378">Hydrolase</keyword>
<keyword evidence="9" id="KW-1185">Reference proteome</keyword>
<comment type="similarity">
    <text evidence="1">Belongs to the low molecular weight phosphotyrosine protein phosphatase family.</text>
</comment>
<protein>
    <recommendedName>
        <fullName evidence="2">protein-tyrosine-phosphatase</fullName>
        <ecNumber evidence="2">3.1.3.48</ecNumber>
    </recommendedName>
</protein>
<evidence type="ECO:0000256" key="3">
    <source>
        <dbReference type="ARBA" id="ARBA00022801"/>
    </source>
</evidence>
<feature type="domain" description="Phosphotyrosine protein phosphatase I" evidence="7">
    <location>
        <begin position="1"/>
        <end position="148"/>
    </location>
</feature>
<sequence length="163" mass="19062">MKVLFVCLGNIARSTMAEALFTQMVADDGLSAQIKIDSAGTSDVEQGNPPHPGTQKILRKLNVPFDWIYARQIQADDFKTADYIITMDRQNLATLKRRCPKQWQDKVHLAYEILPEKYDQEIPDPWYTQRFDITYQQLIEVLPMWLQLFKNELAYYPEKSDEE</sequence>
<dbReference type="AlphaFoldDB" id="A0A0R2JNF4"/>
<gene>
    <name evidence="8" type="ORF">IV73_GL000033</name>
</gene>
<dbReference type="InterPro" id="IPR036196">
    <property type="entry name" value="Ptyr_pPase_sf"/>
</dbReference>
<organism evidence="8 9">
    <name type="scientific">Weissella kandleri</name>
    <dbReference type="NCBI Taxonomy" id="1616"/>
    <lineage>
        <taxon>Bacteria</taxon>
        <taxon>Bacillati</taxon>
        <taxon>Bacillota</taxon>
        <taxon>Bacilli</taxon>
        <taxon>Lactobacillales</taxon>
        <taxon>Lactobacillaceae</taxon>
        <taxon>Weissella</taxon>
    </lineage>
</organism>
<evidence type="ECO:0000256" key="4">
    <source>
        <dbReference type="ARBA" id="ARBA00022912"/>
    </source>
</evidence>
<evidence type="ECO:0000313" key="8">
    <source>
        <dbReference type="EMBL" id="KRN75549.1"/>
    </source>
</evidence>
<dbReference type="InterPro" id="IPR050438">
    <property type="entry name" value="LMW_PTPase"/>
</dbReference>
<feature type="active site" description="Nucleophile" evidence="6">
    <location>
        <position position="13"/>
    </location>
</feature>
<evidence type="ECO:0000256" key="2">
    <source>
        <dbReference type="ARBA" id="ARBA00013064"/>
    </source>
</evidence>
<dbReference type="STRING" id="1616.IV73_GL000033"/>
<evidence type="ECO:0000256" key="1">
    <source>
        <dbReference type="ARBA" id="ARBA00011063"/>
    </source>
</evidence>
<dbReference type="PRINTS" id="PR00719">
    <property type="entry name" value="LMWPTPASE"/>
</dbReference>
<dbReference type="CDD" id="cd16343">
    <property type="entry name" value="LMWPTP"/>
    <property type="match status" value="1"/>
</dbReference>
<dbReference type="PATRIC" id="fig|1616.3.peg.33"/>
<feature type="active site" description="Proton donor" evidence="6">
    <location>
        <position position="124"/>
    </location>
</feature>
<dbReference type="InterPro" id="IPR023485">
    <property type="entry name" value="Ptyr_pPase"/>
</dbReference>
<reference evidence="8 9" key="1">
    <citation type="journal article" date="2015" name="Genome Announc.">
        <title>Expanding the biotechnology potential of lactobacilli through comparative genomics of 213 strains and associated genera.</title>
        <authorList>
            <person name="Sun Z."/>
            <person name="Harris H.M."/>
            <person name="McCann A."/>
            <person name="Guo C."/>
            <person name="Argimon S."/>
            <person name="Zhang W."/>
            <person name="Yang X."/>
            <person name="Jeffery I.B."/>
            <person name="Cooney J.C."/>
            <person name="Kagawa T.F."/>
            <person name="Liu W."/>
            <person name="Song Y."/>
            <person name="Salvetti E."/>
            <person name="Wrobel A."/>
            <person name="Rasinkangas P."/>
            <person name="Parkhill J."/>
            <person name="Rea M.C."/>
            <person name="O'Sullivan O."/>
            <person name="Ritari J."/>
            <person name="Douillard F.P."/>
            <person name="Paul Ross R."/>
            <person name="Yang R."/>
            <person name="Briner A.E."/>
            <person name="Felis G.E."/>
            <person name="de Vos W.M."/>
            <person name="Barrangou R."/>
            <person name="Klaenhammer T.R."/>
            <person name="Caufield P.W."/>
            <person name="Cui Y."/>
            <person name="Zhang H."/>
            <person name="O'Toole P.W."/>
        </authorList>
    </citation>
    <scope>NUCLEOTIDE SEQUENCE [LARGE SCALE GENOMIC DNA]</scope>
    <source>
        <strain evidence="8 9">DSM 20593</strain>
    </source>
</reference>
<dbReference type="SUPFAM" id="SSF52788">
    <property type="entry name" value="Phosphotyrosine protein phosphatases I"/>
    <property type="match status" value="1"/>
</dbReference>
<name>A0A0R2JNF4_9LACO</name>
<keyword evidence="4" id="KW-0904">Protein phosphatase</keyword>
<evidence type="ECO:0000256" key="5">
    <source>
        <dbReference type="ARBA" id="ARBA00051722"/>
    </source>
</evidence>
<dbReference type="Pfam" id="PF01451">
    <property type="entry name" value="LMWPc"/>
    <property type="match status" value="1"/>
</dbReference>
<accession>A0A0R2JNF4</accession>
<dbReference type="Proteomes" id="UP000051655">
    <property type="component" value="Unassembled WGS sequence"/>
</dbReference>
<proteinExistence type="inferred from homology"/>
<evidence type="ECO:0000259" key="7">
    <source>
        <dbReference type="SMART" id="SM00226"/>
    </source>
</evidence>
<dbReference type="PANTHER" id="PTHR11717">
    <property type="entry name" value="LOW MOLECULAR WEIGHT PROTEIN TYROSINE PHOSPHATASE"/>
    <property type="match status" value="1"/>
</dbReference>
<dbReference type="InterPro" id="IPR017867">
    <property type="entry name" value="Tyr_phospatase_low_mol_wt"/>
</dbReference>